<reference evidence="6 7" key="1">
    <citation type="journal article" date="2023" name="Environ Microbiome">
        <title>A coral-associated actinobacterium mitigates coral bleaching under heat stress.</title>
        <authorList>
            <person name="Li J."/>
            <person name="Zou Y."/>
            <person name="Li Q."/>
            <person name="Zhang J."/>
            <person name="Bourne D.G."/>
            <person name="Lyu Y."/>
            <person name="Liu C."/>
            <person name="Zhang S."/>
        </authorList>
    </citation>
    <scope>NUCLEOTIDE SEQUENCE [LARGE SCALE GENOMIC DNA]</scope>
    <source>
        <strain evidence="6 7">SCSIO 13291</strain>
    </source>
</reference>
<dbReference type="EMBL" id="CP115965">
    <property type="protein sequence ID" value="WZW98326.1"/>
    <property type="molecule type" value="Genomic_DNA"/>
</dbReference>
<dbReference type="InterPro" id="IPR006118">
    <property type="entry name" value="Recombinase_CS"/>
</dbReference>
<dbReference type="RefSeq" id="WP_342372393.1">
    <property type="nucleotide sequence ID" value="NZ_CP115965.1"/>
</dbReference>
<evidence type="ECO:0000256" key="4">
    <source>
        <dbReference type="PROSITE-ProRule" id="PRU10137"/>
    </source>
</evidence>
<organism evidence="6 7">
    <name type="scientific">Propioniciclava soli</name>
    <dbReference type="NCBI Taxonomy" id="2775081"/>
    <lineage>
        <taxon>Bacteria</taxon>
        <taxon>Bacillati</taxon>
        <taxon>Actinomycetota</taxon>
        <taxon>Actinomycetes</taxon>
        <taxon>Propionibacteriales</taxon>
        <taxon>Propionibacteriaceae</taxon>
        <taxon>Propioniciclava</taxon>
    </lineage>
</organism>
<dbReference type="PROSITE" id="PS00397">
    <property type="entry name" value="RECOMBINASES_1"/>
    <property type="match status" value="1"/>
</dbReference>
<dbReference type="CDD" id="cd00338">
    <property type="entry name" value="Ser_Recombinase"/>
    <property type="match status" value="1"/>
</dbReference>
<dbReference type="SUPFAM" id="SSF53041">
    <property type="entry name" value="Resolvase-like"/>
    <property type="match status" value="1"/>
</dbReference>
<evidence type="ECO:0000256" key="2">
    <source>
        <dbReference type="ARBA" id="ARBA00023125"/>
    </source>
</evidence>
<keyword evidence="1" id="KW-0229">DNA integration</keyword>
<dbReference type="SMART" id="SM00857">
    <property type="entry name" value="Resolvase"/>
    <property type="match status" value="1"/>
</dbReference>
<accession>A0ABZ3C700</accession>
<evidence type="ECO:0000256" key="1">
    <source>
        <dbReference type="ARBA" id="ARBA00022908"/>
    </source>
</evidence>
<dbReference type="Gene3D" id="3.40.50.1390">
    <property type="entry name" value="Resolvase, N-terminal catalytic domain"/>
    <property type="match status" value="1"/>
</dbReference>
<dbReference type="PANTHER" id="PTHR30461:SF23">
    <property type="entry name" value="DNA RECOMBINASE-RELATED"/>
    <property type="match status" value="1"/>
</dbReference>
<evidence type="ECO:0000256" key="3">
    <source>
        <dbReference type="ARBA" id="ARBA00023172"/>
    </source>
</evidence>
<dbReference type="InterPro" id="IPR006119">
    <property type="entry name" value="Resolv_N"/>
</dbReference>
<protein>
    <submittedName>
        <fullName evidence="6">Recombinase family protein</fullName>
    </submittedName>
</protein>
<dbReference type="PANTHER" id="PTHR30461">
    <property type="entry name" value="DNA-INVERTASE FROM LAMBDOID PROPHAGE"/>
    <property type="match status" value="1"/>
</dbReference>
<gene>
    <name evidence="6" type="ORF">PCC79_15775</name>
</gene>
<evidence type="ECO:0000313" key="6">
    <source>
        <dbReference type="EMBL" id="WZW98326.1"/>
    </source>
</evidence>
<dbReference type="InterPro" id="IPR050639">
    <property type="entry name" value="SSR_resolvase"/>
</dbReference>
<sequence>MTTVADDPTASLIDPPRTAAVAVSYLRVSTREQAEKGGTDEGFSIPAQREATRRKAEQLGAGIVEEFVDAGASAKSSDRPELMRMIQYVKANKVAYCIVHKVDRLARNRADDVSIHLALQQCGVMLVSASENIDETPSGMLLHGIMSTIAEFYSRNLATEVAKGMT</sequence>
<proteinExistence type="predicted"/>
<name>A0ABZ3C700_9ACTN</name>
<keyword evidence="7" id="KW-1185">Reference proteome</keyword>
<evidence type="ECO:0000259" key="5">
    <source>
        <dbReference type="PROSITE" id="PS51736"/>
    </source>
</evidence>
<keyword evidence="3" id="KW-0233">DNA recombination</keyword>
<dbReference type="Pfam" id="PF00239">
    <property type="entry name" value="Resolvase"/>
    <property type="match status" value="1"/>
</dbReference>
<dbReference type="Proteomes" id="UP001434337">
    <property type="component" value="Chromosome"/>
</dbReference>
<dbReference type="InterPro" id="IPR036162">
    <property type="entry name" value="Resolvase-like_N_sf"/>
</dbReference>
<evidence type="ECO:0000313" key="7">
    <source>
        <dbReference type="Proteomes" id="UP001434337"/>
    </source>
</evidence>
<keyword evidence="2" id="KW-0238">DNA-binding</keyword>
<feature type="active site" description="O-(5'-phospho-DNA)-serine intermediate" evidence="4">
    <location>
        <position position="29"/>
    </location>
</feature>
<feature type="domain" description="Resolvase/invertase-type recombinase catalytic" evidence="5">
    <location>
        <begin position="21"/>
        <end position="166"/>
    </location>
</feature>
<dbReference type="PROSITE" id="PS51736">
    <property type="entry name" value="RECOMBINASES_3"/>
    <property type="match status" value="1"/>
</dbReference>